<name>A0A8I1SVM1_THIA3</name>
<accession>A0A8I1SVM1</accession>
<sequence>MGWDITYHPVGRDEIRSVYFATLADPALETGLAERFGVEAFDADKMRAVFASARELPSDRPFNKGHAFYAAIVLGFLRRFHYVRGGAYSFLLDDPVMAGYVSDWKDQVSPAERHRTFENRLTENYGAGVYLDSAALQRLRADARTEAHVQAKMEAQFSHGRLTVFWKAVDAAIAQGLGLLEAAEVIEPNPMDLGASTGYSNVLNCEPDGLLLYADAAREQLAQAQKQFAQVDRTRTGLFARLLGK</sequence>
<evidence type="ECO:0000313" key="2">
    <source>
        <dbReference type="Proteomes" id="UP000664800"/>
    </source>
</evidence>
<gene>
    <name evidence="1" type="ORF">J0I24_00110</name>
</gene>
<dbReference type="Proteomes" id="UP000664800">
    <property type="component" value="Unassembled WGS sequence"/>
</dbReference>
<reference evidence="1" key="1">
    <citation type="submission" date="2021-02" db="EMBL/GenBank/DDBJ databases">
        <title>Thiocyanate and organic carbon inputs drive convergent selection for specific autotrophic Afipia and Thiobacillus strains within complex microbiomes.</title>
        <authorList>
            <person name="Huddy R.J."/>
            <person name="Sachdeva R."/>
            <person name="Kadzinga F."/>
            <person name="Kantor R.S."/>
            <person name="Harrison S.T.L."/>
            <person name="Banfield J.F."/>
        </authorList>
    </citation>
    <scope>NUCLEOTIDE SEQUENCE</scope>
    <source>
        <strain evidence="1">SCN18_13_7_16_R3_B_64_19</strain>
    </source>
</reference>
<dbReference type="AlphaFoldDB" id="A0A8I1SVM1"/>
<dbReference type="RefSeq" id="WP_276726688.1">
    <property type="nucleotide sequence ID" value="NZ_JAFKMR010000005.1"/>
</dbReference>
<organism evidence="1 2">
    <name type="scientific">Thiomonas arsenitoxydans (strain DSM 22701 / CIP 110005 / 3As)</name>
    <dbReference type="NCBI Taxonomy" id="426114"/>
    <lineage>
        <taxon>Bacteria</taxon>
        <taxon>Pseudomonadati</taxon>
        <taxon>Pseudomonadota</taxon>
        <taxon>Betaproteobacteria</taxon>
        <taxon>Burkholderiales</taxon>
        <taxon>Thiomonas</taxon>
    </lineage>
</organism>
<evidence type="ECO:0000313" key="1">
    <source>
        <dbReference type="EMBL" id="MBN8742689.1"/>
    </source>
</evidence>
<dbReference type="EMBL" id="JAFKMR010000005">
    <property type="protein sequence ID" value="MBN8742689.1"/>
    <property type="molecule type" value="Genomic_DNA"/>
</dbReference>
<comment type="caution">
    <text evidence="1">The sequence shown here is derived from an EMBL/GenBank/DDBJ whole genome shotgun (WGS) entry which is preliminary data.</text>
</comment>
<protein>
    <submittedName>
        <fullName evidence="1">Uncharacterized protein</fullName>
    </submittedName>
</protein>
<proteinExistence type="predicted"/>